<accession>J3JDT3</accession>
<dbReference type="AlphaFoldDB" id="J3JDT3"/>
<feature type="region of interest" description="Disordered" evidence="1">
    <location>
        <begin position="86"/>
        <end position="106"/>
    </location>
</feature>
<dbReference type="Proteomes" id="UP000007813">
    <property type="component" value="Unassembled WGS sequence"/>
</dbReference>
<dbReference type="OrthoDB" id="375281at2157"/>
<gene>
    <name evidence="2" type="ORF">HSB1_38490</name>
</gene>
<evidence type="ECO:0000313" key="3">
    <source>
        <dbReference type="Proteomes" id="UP000007813"/>
    </source>
</evidence>
<protein>
    <submittedName>
        <fullName evidence="2">Uncharacterized protein</fullName>
    </submittedName>
</protein>
<dbReference type="EMBL" id="ALJD01000010">
    <property type="protein sequence ID" value="EJN57764.1"/>
    <property type="molecule type" value="Genomic_DNA"/>
</dbReference>
<evidence type="ECO:0000256" key="1">
    <source>
        <dbReference type="SAM" id="MobiDB-lite"/>
    </source>
</evidence>
<dbReference type="RefSeq" id="WP_009376975.1">
    <property type="nucleotide sequence ID" value="NZ_ALJD01000010.1"/>
</dbReference>
<proteinExistence type="predicted"/>
<organism evidence="2 3">
    <name type="scientific">Halogranum salarium B-1</name>
    <dbReference type="NCBI Taxonomy" id="1210908"/>
    <lineage>
        <taxon>Archaea</taxon>
        <taxon>Methanobacteriati</taxon>
        <taxon>Methanobacteriota</taxon>
        <taxon>Stenosarchaea group</taxon>
        <taxon>Halobacteria</taxon>
        <taxon>Halobacteriales</taxon>
        <taxon>Haloferacaceae</taxon>
    </lineage>
</organism>
<reference evidence="2 3" key="1">
    <citation type="journal article" date="2012" name="J. Bacteriol.">
        <title>Draft Genome Sequence of the Extremely Halophilic Archaeon Halogranum salarium B-1T.</title>
        <authorList>
            <person name="Kim K.K."/>
            <person name="Lee K.C."/>
            <person name="Lee J.S."/>
        </authorList>
    </citation>
    <scope>NUCLEOTIDE SEQUENCE [LARGE SCALE GENOMIC DNA]</scope>
    <source>
        <strain evidence="2 3">B-1</strain>
    </source>
</reference>
<comment type="caution">
    <text evidence="2">The sequence shown here is derived from an EMBL/GenBank/DDBJ whole genome shotgun (WGS) entry which is preliminary data.</text>
</comment>
<sequence length="106" mass="11426">MLRYDSYCTHFPGSYPITVLETTANGTLYVEYAVTPTETGSVVIGLDRPLEIEFDGLGLTEDAIDGYIQHAAGIWQAMTGRAPTTLEYDTTLSDPTADDPAASMDA</sequence>
<evidence type="ECO:0000313" key="2">
    <source>
        <dbReference type="EMBL" id="EJN57764.1"/>
    </source>
</evidence>
<name>J3JDT3_9EURY</name>